<name>A0A919VGX5_9CLOT</name>
<reference evidence="2" key="1">
    <citation type="submission" date="2021-03" db="EMBL/GenBank/DDBJ databases">
        <title>Taxonomic study of Clostridium polyendosporum from meadow-gley soil under rice.</title>
        <authorList>
            <person name="Kobayashi H."/>
            <person name="Tanizawa Y."/>
            <person name="Yagura M."/>
        </authorList>
    </citation>
    <scope>NUCLEOTIDE SEQUENCE</scope>
    <source>
        <strain evidence="2">JCM 30710</strain>
    </source>
</reference>
<dbReference type="Pfam" id="PF23843">
    <property type="entry name" value="DUF7210"/>
    <property type="match status" value="1"/>
</dbReference>
<accession>A0A919VGX5</accession>
<evidence type="ECO:0000259" key="1">
    <source>
        <dbReference type="Pfam" id="PF23843"/>
    </source>
</evidence>
<evidence type="ECO:0000313" key="3">
    <source>
        <dbReference type="Proteomes" id="UP000679179"/>
    </source>
</evidence>
<dbReference type="Proteomes" id="UP000679179">
    <property type="component" value="Unassembled WGS sequence"/>
</dbReference>
<proteinExistence type="predicted"/>
<protein>
    <recommendedName>
        <fullName evidence="1">DUF7210 domain-containing protein</fullName>
    </recommendedName>
</protein>
<dbReference type="RefSeq" id="WP_212904508.1">
    <property type="nucleotide sequence ID" value="NZ_BOPZ01000023.1"/>
</dbReference>
<organism evidence="2 3">
    <name type="scientific">Clostridium polyendosporum</name>
    <dbReference type="NCBI Taxonomy" id="69208"/>
    <lineage>
        <taxon>Bacteria</taxon>
        <taxon>Bacillati</taxon>
        <taxon>Bacillota</taxon>
        <taxon>Clostridia</taxon>
        <taxon>Eubacteriales</taxon>
        <taxon>Clostridiaceae</taxon>
        <taxon>Clostridium</taxon>
    </lineage>
</organism>
<dbReference type="InterPro" id="IPR055634">
    <property type="entry name" value="DUF7210"/>
</dbReference>
<gene>
    <name evidence="2" type="ORF">CPJCM30710_24860</name>
</gene>
<dbReference type="AlphaFoldDB" id="A0A919VGX5"/>
<comment type="caution">
    <text evidence="2">The sequence shown here is derived from an EMBL/GenBank/DDBJ whole genome shotgun (WGS) entry which is preliminary data.</text>
</comment>
<evidence type="ECO:0000313" key="2">
    <source>
        <dbReference type="EMBL" id="GIM29820.1"/>
    </source>
</evidence>
<feature type="domain" description="DUF7210" evidence="1">
    <location>
        <begin position="8"/>
        <end position="45"/>
    </location>
</feature>
<dbReference type="EMBL" id="BOPZ01000023">
    <property type="protein sequence ID" value="GIM29820.1"/>
    <property type="molecule type" value="Genomic_DNA"/>
</dbReference>
<sequence>MAEEKRAVKVKAKINLKYDRDIIKIGEEFAVRKSDVTGMSEKGYIETVSEK</sequence>
<keyword evidence="3" id="KW-1185">Reference proteome</keyword>